<keyword evidence="1" id="KW-0812">Transmembrane</keyword>
<reference evidence="3" key="1">
    <citation type="journal article" date="2019" name="Int. J. Syst. Evol. Microbiol.">
        <title>The Global Catalogue of Microorganisms (GCM) 10K type strain sequencing project: providing services to taxonomists for standard genome sequencing and annotation.</title>
        <authorList>
            <consortium name="The Broad Institute Genomics Platform"/>
            <consortium name="The Broad Institute Genome Sequencing Center for Infectious Disease"/>
            <person name="Wu L."/>
            <person name="Ma J."/>
        </authorList>
    </citation>
    <scope>NUCLEOTIDE SEQUENCE [LARGE SCALE GENOMIC DNA]</scope>
    <source>
        <strain evidence="3">JCM 30234</strain>
    </source>
</reference>
<dbReference type="RefSeq" id="WP_382358429.1">
    <property type="nucleotide sequence ID" value="NZ_JBHTGR010000011.1"/>
</dbReference>
<gene>
    <name evidence="2" type="ORF">ACFQU8_06660</name>
</gene>
<name>A0ABW2UWD0_9BACI</name>
<evidence type="ECO:0000313" key="3">
    <source>
        <dbReference type="Proteomes" id="UP001596620"/>
    </source>
</evidence>
<proteinExistence type="predicted"/>
<accession>A0ABW2UWD0</accession>
<sequence>MNIKNIDRALFTGLFVGIIIFLKESLFPNTNVFLSMLISGSAALIGFLIGDKIFSEKDNKN</sequence>
<feature type="transmembrane region" description="Helical" evidence="1">
    <location>
        <begin position="32"/>
        <end position="50"/>
    </location>
</feature>
<dbReference type="EMBL" id="JBHTGR010000011">
    <property type="protein sequence ID" value="MFC7746916.1"/>
    <property type="molecule type" value="Genomic_DNA"/>
</dbReference>
<evidence type="ECO:0000313" key="2">
    <source>
        <dbReference type="EMBL" id="MFC7746916.1"/>
    </source>
</evidence>
<keyword evidence="1" id="KW-1133">Transmembrane helix</keyword>
<keyword evidence="3" id="KW-1185">Reference proteome</keyword>
<evidence type="ECO:0000256" key="1">
    <source>
        <dbReference type="SAM" id="Phobius"/>
    </source>
</evidence>
<dbReference type="Proteomes" id="UP001596620">
    <property type="component" value="Unassembled WGS sequence"/>
</dbReference>
<feature type="transmembrane region" description="Helical" evidence="1">
    <location>
        <begin position="9"/>
        <end position="26"/>
    </location>
</feature>
<organism evidence="2 3">
    <name type="scientific">Lentibacillus kimchii</name>
    <dbReference type="NCBI Taxonomy" id="1542911"/>
    <lineage>
        <taxon>Bacteria</taxon>
        <taxon>Bacillati</taxon>
        <taxon>Bacillota</taxon>
        <taxon>Bacilli</taxon>
        <taxon>Bacillales</taxon>
        <taxon>Bacillaceae</taxon>
        <taxon>Lentibacillus</taxon>
    </lineage>
</organism>
<protein>
    <recommendedName>
        <fullName evidence="4">XapX domain-containing protein</fullName>
    </recommendedName>
</protein>
<comment type="caution">
    <text evidence="2">The sequence shown here is derived from an EMBL/GenBank/DDBJ whole genome shotgun (WGS) entry which is preliminary data.</text>
</comment>
<keyword evidence="1" id="KW-0472">Membrane</keyword>
<evidence type="ECO:0008006" key="4">
    <source>
        <dbReference type="Google" id="ProtNLM"/>
    </source>
</evidence>